<dbReference type="EMBL" id="DVHI01000076">
    <property type="protein sequence ID" value="HIR63104.1"/>
    <property type="molecule type" value="Genomic_DNA"/>
</dbReference>
<dbReference type="PANTHER" id="PTHR43787:SF11">
    <property type="entry name" value="UPF0026 PROTEIN SLR1464"/>
    <property type="match status" value="1"/>
</dbReference>
<dbReference type="SFLD" id="SFLDS00029">
    <property type="entry name" value="Radical_SAM"/>
    <property type="match status" value="1"/>
</dbReference>
<dbReference type="AlphaFoldDB" id="A0A9D1E1J6"/>
<name>A0A9D1E1J6_9BACT</name>
<keyword evidence="4" id="KW-0479">Metal-binding</keyword>
<evidence type="ECO:0000256" key="3">
    <source>
        <dbReference type="ARBA" id="ARBA00022691"/>
    </source>
</evidence>
<reference evidence="8" key="1">
    <citation type="submission" date="2020-10" db="EMBL/GenBank/DDBJ databases">
        <authorList>
            <person name="Gilroy R."/>
        </authorList>
    </citation>
    <scope>NUCLEOTIDE SEQUENCE</scope>
    <source>
        <strain evidence="8">ChiHjej13B12-12457</strain>
    </source>
</reference>
<sequence length="258" mass="29050">MSTILFHKIVFGPIKSRRLGNSLGINLLPDNGKLCSFDCVYCECGWNKDGRADQVIPTKEAVFQRMQERFAELHDEGTPVDTITFSGNGEPTIHPDFPEIIDFTLQLRDRYFPSAAVSVLSNATMTGRREVREALMKVTNPILKIDSGLEEYIRLIDNPVGHYSLAETVENLRLFNGNFILQTMFLKGTIGGRRIDLTCEESVTPWRDIVLSLRPREVMMYTIDRETPAKDLEKVTVEEMEAIAAPLKAAGITVQIRG</sequence>
<dbReference type="GO" id="GO:0046872">
    <property type="term" value="F:metal ion binding"/>
    <property type="evidence" value="ECO:0007669"/>
    <property type="project" value="UniProtKB-KW"/>
</dbReference>
<organism evidence="8 9">
    <name type="scientific">Candidatus Coprenecus avistercoris</name>
    <dbReference type="NCBI Taxonomy" id="2840730"/>
    <lineage>
        <taxon>Bacteria</taxon>
        <taxon>Pseudomonadati</taxon>
        <taxon>Bacteroidota</taxon>
        <taxon>Bacteroidia</taxon>
        <taxon>Bacteroidales</taxon>
        <taxon>Rikenellaceae</taxon>
        <taxon>Rikenellaceae incertae sedis</taxon>
        <taxon>Candidatus Coprenecus</taxon>
    </lineage>
</organism>
<dbReference type="InterPro" id="IPR058240">
    <property type="entry name" value="rSAM_sf"/>
</dbReference>
<protein>
    <submittedName>
        <fullName evidence="8">Radical SAM protein</fullName>
    </submittedName>
</protein>
<evidence type="ECO:0000256" key="1">
    <source>
        <dbReference type="ARBA" id="ARBA00001966"/>
    </source>
</evidence>
<evidence type="ECO:0000256" key="4">
    <source>
        <dbReference type="ARBA" id="ARBA00022723"/>
    </source>
</evidence>
<dbReference type="GO" id="GO:0003824">
    <property type="term" value="F:catalytic activity"/>
    <property type="evidence" value="ECO:0007669"/>
    <property type="project" value="InterPro"/>
</dbReference>
<dbReference type="InterPro" id="IPR007197">
    <property type="entry name" value="rSAM"/>
</dbReference>
<evidence type="ECO:0000259" key="7">
    <source>
        <dbReference type="Pfam" id="PF04055"/>
    </source>
</evidence>
<dbReference type="CDD" id="cd01335">
    <property type="entry name" value="Radical_SAM"/>
    <property type="match status" value="1"/>
</dbReference>
<keyword evidence="3" id="KW-0949">S-adenosyl-L-methionine</keyword>
<gene>
    <name evidence="8" type="ORF">IAC94_06250</name>
</gene>
<proteinExistence type="predicted"/>
<evidence type="ECO:0000313" key="9">
    <source>
        <dbReference type="Proteomes" id="UP000886744"/>
    </source>
</evidence>
<comment type="caution">
    <text evidence="8">The sequence shown here is derived from an EMBL/GenBank/DDBJ whole genome shotgun (WGS) entry which is preliminary data.</text>
</comment>
<dbReference type="Pfam" id="PF04055">
    <property type="entry name" value="Radical_SAM"/>
    <property type="match status" value="1"/>
</dbReference>
<dbReference type="SFLD" id="SFLDG01083">
    <property type="entry name" value="Uncharacterised_Radical_SAM_Su"/>
    <property type="match status" value="1"/>
</dbReference>
<keyword evidence="5" id="KW-0408">Iron</keyword>
<comment type="cofactor">
    <cofactor evidence="1">
        <name>[4Fe-4S] cluster</name>
        <dbReference type="ChEBI" id="CHEBI:49883"/>
    </cofactor>
</comment>
<dbReference type="InterPro" id="IPR040084">
    <property type="entry name" value="GTPase_Obg"/>
</dbReference>
<reference evidence="8" key="2">
    <citation type="journal article" date="2021" name="PeerJ">
        <title>Extensive microbial diversity within the chicken gut microbiome revealed by metagenomics and culture.</title>
        <authorList>
            <person name="Gilroy R."/>
            <person name="Ravi A."/>
            <person name="Getino M."/>
            <person name="Pursley I."/>
            <person name="Horton D.L."/>
            <person name="Alikhan N.F."/>
            <person name="Baker D."/>
            <person name="Gharbi K."/>
            <person name="Hall N."/>
            <person name="Watson M."/>
            <person name="Adriaenssens E.M."/>
            <person name="Foster-Nyarko E."/>
            <person name="Jarju S."/>
            <person name="Secka A."/>
            <person name="Antonio M."/>
            <person name="Oren A."/>
            <person name="Chaudhuri R.R."/>
            <person name="La Ragione R."/>
            <person name="Hildebrand F."/>
            <person name="Pallen M.J."/>
        </authorList>
    </citation>
    <scope>NUCLEOTIDE SEQUENCE</scope>
    <source>
        <strain evidence="8">ChiHjej13B12-12457</strain>
    </source>
</reference>
<evidence type="ECO:0000256" key="5">
    <source>
        <dbReference type="ARBA" id="ARBA00023004"/>
    </source>
</evidence>
<dbReference type="InterPro" id="IPR013785">
    <property type="entry name" value="Aldolase_TIM"/>
</dbReference>
<evidence type="ECO:0000256" key="6">
    <source>
        <dbReference type="ARBA" id="ARBA00023014"/>
    </source>
</evidence>
<dbReference type="Proteomes" id="UP000886744">
    <property type="component" value="Unassembled WGS sequence"/>
</dbReference>
<evidence type="ECO:0000256" key="2">
    <source>
        <dbReference type="ARBA" id="ARBA00022485"/>
    </source>
</evidence>
<dbReference type="PANTHER" id="PTHR43787">
    <property type="entry name" value="FEMO COFACTOR BIOSYNTHESIS PROTEIN NIFB-RELATED"/>
    <property type="match status" value="1"/>
</dbReference>
<keyword evidence="6" id="KW-0411">Iron-sulfur</keyword>
<feature type="domain" description="Radical SAM core" evidence="7">
    <location>
        <begin position="35"/>
        <end position="178"/>
    </location>
</feature>
<dbReference type="GO" id="GO:0051539">
    <property type="term" value="F:4 iron, 4 sulfur cluster binding"/>
    <property type="evidence" value="ECO:0007669"/>
    <property type="project" value="UniProtKB-KW"/>
</dbReference>
<dbReference type="Gene3D" id="3.20.20.70">
    <property type="entry name" value="Aldolase class I"/>
    <property type="match status" value="1"/>
</dbReference>
<keyword evidence="2" id="KW-0004">4Fe-4S</keyword>
<evidence type="ECO:0000313" key="8">
    <source>
        <dbReference type="EMBL" id="HIR63104.1"/>
    </source>
</evidence>
<accession>A0A9D1E1J6</accession>
<dbReference type="SUPFAM" id="SSF102114">
    <property type="entry name" value="Radical SAM enzymes"/>
    <property type="match status" value="1"/>
</dbReference>